<dbReference type="RefSeq" id="WP_200312397.1">
    <property type="nucleotide sequence ID" value="NZ_JAENIM010000045.1"/>
</dbReference>
<accession>A0A8J7MGJ0</accession>
<dbReference type="EMBL" id="JAENIM010000045">
    <property type="protein sequence ID" value="MBK1792383.1"/>
    <property type="molecule type" value="Genomic_DNA"/>
</dbReference>
<dbReference type="Proteomes" id="UP000624703">
    <property type="component" value="Unassembled WGS sequence"/>
</dbReference>
<dbReference type="AlphaFoldDB" id="A0A8J7MGJ0"/>
<evidence type="ECO:0000313" key="3">
    <source>
        <dbReference type="Proteomes" id="UP000624703"/>
    </source>
</evidence>
<protein>
    <submittedName>
        <fullName evidence="2">Prepilin-type N-terminal cleavage/methylation domain-containing protein</fullName>
    </submittedName>
</protein>
<keyword evidence="3" id="KW-1185">Reference proteome</keyword>
<gene>
    <name evidence="2" type="ORF">JIN82_14560</name>
</gene>
<evidence type="ECO:0000313" key="2">
    <source>
        <dbReference type="EMBL" id="MBK1792383.1"/>
    </source>
</evidence>
<evidence type="ECO:0000256" key="1">
    <source>
        <dbReference type="SAM" id="Phobius"/>
    </source>
</evidence>
<comment type="caution">
    <text evidence="2">The sequence shown here is derived from an EMBL/GenBank/DDBJ whole genome shotgun (WGS) entry which is preliminary data.</text>
</comment>
<dbReference type="InterPro" id="IPR012902">
    <property type="entry name" value="N_methyl_site"/>
</dbReference>
<dbReference type="InterPro" id="IPR045584">
    <property type="entry name" value="Pilin-like"/>
</dbReference>
<dbReference type="NCBIfam" id="TIGR02532">
    <property type="entry name" value="IV_pilin_GFxxxE"/>
    <property type="match status" value="1"/>
</dbReference>
<proteinExistence type="predicted"/>
<organism evidence="2 3">
    <name type="scientific">Persicirhabdus sediminis</name>
    <dbReference type="NCBI Taxonomy" id="454144"/>
    <lineage>
        <taxon>Bacteria</taxon>
        <taxon>Pseudomonadati</taxon>
        <taxon>Verrucomicrobiota</taxon>
        <taxon>Verrucomicrobiia</taxon>
        <taxon>Verrucomicrobiales</taxon>
        <taxon>Verrucomicrobiaceae</taxon>
        <taxon>Persicirhabdus</taxon>
    </lineage>
</organism>
<sequence>MKLQLNRRGFTLIELLVAMTITMILVATLMYMTGISVDTYKKSREEVRANRLAKEALETIAKDLEGLVAQRDGNNFEWLYCANESNPEGPSKREITNASQLIFFTAATDRYDGQIGQSGVDNGGDVSTVGYRLVYRDQITNSTDGEYDVFALYRNRVEPDETFQDLLAEEDLEAAYTSSQGSKELSSRSFLVENIYELTITFLVEYSSTSGTTTTTTVERVTMGAGATPTETFSLKGNGIELTPANSNLTSGQLIGAEISITVLTDQGLELAKRVSAYTQERLVREHGYHFTKSVILPRS</sequence>
<keyword evidence="1" id="KW-0472">Membrane</keyword>
<feature type="transmembrane region" description="Helical" evidence="1">
    <location>
        <begin position="12"/>
        <end position="32"/>
    </location>
</feature>
<reference evidence="2" key="1">
    <citation type="submission" date="2021-01" db="EMBL/GenBank/DDBJ databases">
        <title>Modified the classification status of verrucomicrobia.</title>
        <authorList>
            <person name="Feng X."/>
        </authorList>
    </citation>
    <scope>NUCLEOTIDE SEQUENCE</scope>
    <source>
        <strain evidence="2">_KCTC 22039</strain>
    </source>
</reference>
<keyword evidence="1" id="KW-0812">Transmembrane</keyword>
<dbReference type="Pfam" id="PF07963">
    <property type="entry name" value="N_methyl"/>
    <property type="match status" value="1"/>
</dbReference>
<keyword evidence="1" id="KW-1133">Transmembrane helix</keyword>
<dbReference type="PROSITE" id="PS00409">
    <property type="entry name" value="PROKAR_NTER_METHYL"/>
    <property type="match status" value="1"/>
</dbReference>
<name>A0A8J7MGJ0_9BACT</name>
<dbReference type="SUPFAM" id="SSF54523">
    <property type="entry name" value="Pili subunits"/>
    <property type="match status" value="1"/>
</dbReference>